<keyword evidence="3" id="KW-1185">Reference proteome</keyword>
<accession>A0AA39U9I5</accession>
<dbReference type="AlphaFoldDB" id="A0AA39U9I5"/>
<evidence type="ECO:0000313" key="3">
    <source>
        <dbReference type="Proteomes" id="UP001175227"/>
    </source>
</evidence>
<gene>
    <name evidence="2" type="ORF">IW261DRAFT_1423113</name>
</gene>
<evidence type="ECO:0000313" key="2">
    <source>
        <dbReference type="EMBL" id="KAK0474239.1"/>
    </source>
</evidence>
<evidence type="ECO:0000256" key="1">
    <source>
        <dbReference type="SAM" id="MobiDB-lite"/>
    </source>
</evidence>
<sequence>MYIGTWRRQTLPSLSESLASKARLMCHVQSKEAVTAVIDSLDDVSTMQTTGKEDELTVVDVELDGVIVVEIKVKIKINKQNRMGSDGGHETETIQVKVVDEEACNGGSPTDDVLDNERTVI</sequence>
<feature type="region of interest" description="Disordered" evidence="1">
    <location>
        <begin position="80"/>
        <end position="121"/>
    </location>
</feature>
<dbReference type="Proteomes" id="UP001175227">
    <property type="component" value="Unassembled WGS sequence"/>
</dbReference>
<organism evidence="2 3">
    <name type="scientific">Armillaria novae-zelandiae</name>
    <dbReference type="NCBI Taxonomy" id="153914"/>
    <lineage>
        <taxon>Eukaryota</taxon>
        <taxon>Fungi</taxon>
        <taxon>Dikarya</taxon>
        <taxon>Basidiomycota</taxon>
        <taxon>Agaricomycotina</taxon>
        <taxon>Agaricomycetes</taxon>
        <taxon>Agaricomycetidae</taxon>
        <taxon>Agaricales</taxon>
        <taxon>Marasmiineae</taxon>
        <taxon>Physalacriaceae</taxon>
        <taxon>Armillaria</taxon>
    </lineage>
</organism>
<name>A0AA39U9I5_9AGAR</name>
<protein>
    <submittedName>
        <fullName evidence="2">Uncharacterized protein</fullName>
    </submittedName>
</protein>
<proteinExistence type="predicted"/>
<comment type="caution">
    <text evidence="2">The sequence shown here is derived from an EMBL/GenBank/DDBJ whole genome shotgun (WGS) entry which is preliminary data.</text>
</comment>
<reference evidence="2" key="1">
    <citation type="submission" date="2023-06" db="EMBL/GenBank/DDBJ databases">
        <authorList>
            <consortium name="Lawrence Berkeley National Laboratory"/>
            <person name="Ahrendt S."/>
            <person name="Sahu N."/>
            <person name="Indic B."/>
            <person name="Wong-Bajracharya J."/>
            <person name="Merenyi Z."/>
            <person name="Ke H.-M."/>
            <person name="Monk M."/>
            <person name="Kocsube S."/>
            <person name="Drula E."/>
            <person name="Lipzen A."/>
            <person name="Balint B."/>
            <person name="Henrissat B."/>
            <person name="Andreopoulos B."/>
            <person name="Martin F.M."/>
            <person name="Harder C.B."/>
            <person name="Rigling D."/>
            <person name="Ford K.L."/>
            <person name="Foster G.D."/>
            <person name="Pangilinan J."/>
            <person name="Papanicolaou A."/>
            <person name="Barry K."/>
            <person name="LaButti K."/>
            <person name="Viragh M."/>
            <person name="Koriabine M."/>
            <person name="Yan M."/>
            <person name="Riley R."/>
            <person name="Champramary S."/>
            <person name="Plett K.L."/>
            <person name="Tsai I.J."/>
            <person name="Slot J."/>
            <person name="Sipos G."/>
            <person name="Plett J."/>
            <person name="Nagy L.G."/>
            <person name="Grigoriev I.V."/>
        </authorList>
    </citation>
    <scope>NUCLEOTIDE SEQUENCE</scope>
    <source>
        <strain evidence="2">ICMP 16352</strain>
    </source>
</reference>
<dbReference type="EMBL" id="JAUEPR010000028">
    <property type="protein sequence ID" value="KAK0474239.1"/>
    <property type="molecule type" value="Genomic_DNA"/>
</dbReference>